<dbReference type="AlphaFoldDB" id="A0A067SJ65"/>
<evidence type="ECO:0000313" key="2">
    <source>
        <dbReference type="Proteomes" id="UP000027222"/>
    </source>
</evidence>
<dbReference type="Proteomes" id="UP000027222">
    <property type="component" value="Unassembled WGS sequence"/>
</dbReference>
<gene>
    <name evidence="1" type="ORF">GALMADRAFT_1061509</name>
</gene>
<dbReference type="HOGENOM" id="CLU_1845251_0_0_1"/>
<dbReference type="EMBL" id="KL142412">
    <property type="protein sequence ID" value="KDR67784.1"/>
    <property type="molecule type" value="Genomic_DNA"/>
</dbReference>
<reference evidence="2" key="1">
    <citation type="journal article" date="2014" name="Proc. Natl. Acad. Sci. U.S.A.">
        <title>Extensive sampling of basidiomycete genomes demonstrates inadequacy of the white-rot/brown-rot paradigm for wood decay fungi.</title>
        <authorList>
            <person name="Riley R."/>
            <person name="Salamov A.A."/>
            <person name="Brown D.W."/>
            <person name="Nagy L.G."/>
            <person name="Floudas D."/>
            <person name="Held B.W."/>
            <person name="Levasseur A."/>
            <person name="Lombard V."/>
            <person name="Morin E."/>
            <person name="Otillar R."/>
            <person name="Lindquist E.A."/>
            <person name="Sun H."/>
            <person name="LaButti K.M."/>
            <person name="Schmutz J."/>
            <person name="Jabbour D."/>
            <person name="Luo H."/>
            <person name="Baker S.E."/>
            <person name="Pisabarro A.G."/>
            <person name="Walton J.D."/>
            <person name="Blanchette R.A."/>
            <person name="Henrissat B."/>
            <person name="Martin F."/>
            <person name="Cullen D."/>
            <person name="Hibbett D.S."/>
            <person name="Grigoriev I.V."/>
        </authorList>
    </citation>
    <scope>NUCLEOTIDE SEQUENCE [LARGE SCALE GENOMIC DNA]</scope>
    <source>
        <strain evidence="2">CBS 339.88</strain>
    </source>
</reference>
<keyword evidence="2" id="KW-1185">Reference proteome</keyword>
<organism evidence="1 2">
    <name type="scientific">Galerina marginata (strain CBS 339.88)</name>
    <dbReference type="NCBI Taxonomy" id="685588"/>
    <lineage>
        <taxon>Eukaryota</taxon>
        <taxon>Fungi</taxon>
        <taxon>Dikarya</taxon>
        <taxon>Basidiomycota</taxon>
        <taxon>Agaricomycotina</taxon>
        <taxon>Agaricomycetes</taxon>
        <taxon>Agaricomycetidae</taxon>
        <taxon>Agaricales</taxon>
        <taxon>Agaricineae</taxon>
        <taxon>Strophariaceae</taxon>
        <taxon>Galerina</taxon>
    </lineage>
</organism>
<accession>A0A067SJ65</accession>
<proteinExistence type="predicted"/>
<name>A0A067SJ65_GALM3</name>
<protein>
    <submittedName>
        <fullName evidence="1">Uncharacterized protein</fullName>
    </submittedName>
</protein>
<sequence length="139" mass="15345">MADAAFLCRWLGLRIAHILGYFGGTRAHQLILYDLNSERAPIELAISKTRVSASKKNNTNAISLAMNRPPNLCFLFALGGQYSDRTISLSLVCESTTIALGVPVPWLSMTCTRVQSSPEYAHSNFRHFNIHKSGMGFVV</sequence>
<evidence type="ECO:0000313" key="1">
    <source>
        <dbReference type="EMBL" id="KDR67784.1"/>
    </source>
</evidence>